<sequence>MSTLIGKKINLEDSAGGRTVVTISKVDGSFAFKEGWDVFSKEHGLEIGDIVVFNFINKLNFDVKIYDESVCERLDFSKKRNGRKRDRSGKFVRQNCIENISENDNEDRRVRSKCTSEHIEDPCYITSYIYQNDDLAVFNKDPMLEEVLGTGDTSYASKLLLLGRNSYLGETDKSAYDDSSALIHGQNKEQKSIMFDREAQECQLVESLGSAEAAISKDESPSNALEVEIFGRNNSLVDSDKGVHDESPPLKLEENKKGKSIISQKEIEECQFAEGLGSDSEVIYGEWPNETRYLSDAQIHIGELNEVPINMTPKMCSFTDKLHATELPKFNQDNESRFETSGGNNSVGDSGKSGYAKTSTLKLEENIEGKFIMSEKEIQECLFAEGLGSDSAAEERCNKIRNFLNAQIHIGEMKEVPMNMTPKIGSFNFNDILHATELPKVVKGEFNQDIDRHFETAATVSSVVLTDNDRMNAKQEPNDTSNLLNDRIHFGEIKEVPMEMTPKLGSFNDKLNATGSPEVIEGEFNEAEAAETVTCEVLTNNHYLKLSLCLSLSRAGIGTKGMVVLLRDPLGRLWPVLCHKKTWLASGWLDFQRENNIKPGDVCVFRVVNKFERIISVHINHN</sequence>
<keyword evidence="2" id="KW-1185">Reference proteome</keyword>
<reference evidence="1" key="1">
    <citation type="submission" date="2023-10" db="EMBL/GenBank/DDBJ databases">
        <authorList>
            <person name="Rodriguez Cubillos JULIANA M."/>
            <person name="De Vega J."/>
        </authorList>
    </citation>
    <scope>NUCLEOTIDE SEQUENCE</scope>
</reference>
<dbReference type="EMBL" id="CASHSV030000034">
    <property type="protein sequence ID" value="CAJ2644458.1"/>
    <property type="molecule type" value="Genomic_DNA"/>
</dbReference>
<proteinExistence type="predicted"/>
<evidence type="ECO:0000313" key="1">
    <source>
        <dbReference type="EMBL" id="CAJ2644458.1"/>
    </source>
</evidence>
<accession>A0ACB0JKD9</accession>
<dbReference type="Proteomes" id="UP001177021">
    <property type="component" value="Unassembled WGS sequence"/>
</dbReference>
<gene>
    <name evidence="1" type="ORF">MILVUS5_LOCUS13477</name>
</gene>
<evidence type="ECO:0000313" key="2">
    <source>
        <dbReference type="Proteomes" id="UP001177021"/>
    </source>
</evidence>
<protein>
    <submittedName>
        <fullName evidence="1">Uncharacterized protein</fullName>
    </submittedName>
</protein>
<name>A0ACB0JKD9_TRIPR</name>
<organism evidence="1 2">
    <name type="scientific">Trifolium pratense</name>
    <name type="common">Red clover</name>
    <dbReference type="NCBI Taxonomy" id="57577"/>
    <lineage>
        <taxon>Eukaryota</taxon>
        <taxon>Viridiplantae</taxon>
        <taxon>Streptophyta</taxon>
        <taxon>Embryophyta</taxon>
        <taxon>Tracheophyta</taxon>
        <taxon>Spermatophyta</taxon>
        <taxon>Magnoliopsida</taxon>
        <taxon>eudicotyledons</taxon>
        <taxon>Gunneridae</taxon>
        <taxon>Pentapetalae</taxon>
        <taxon>rosids</taxon>
        <taxon>fabids</taxon>
        <taxon>Fabales</taxon>
        <taxon>Fabaceae</taxon>
        <taxon>Papilionoideae</taxon>
        <taxon>50 kb inversion clade</taxon>
        <taxon>NPAAA clade</taxon>
        <taxon>Hologalegina</taxon>
        <taxon>IRL clade</taxon>
        <taxon>Trifolieae</taxon>
        <taxon>Trifolium</taxon>
    </lineage>
</organism>
<comment type="caution">
    <text evidence="1">The sequence shown here is derived from an EMBL/GenBank/DDBJ whole genome shotgun (WGS) entry which is preliminary data.</text>
</comment>